<keyword evidence="1" id="KW-0472">Membrane</keyword>
<proteinExistence type="predicted"/>
<keyword evidence="1" id="KW-0812">Transmembrane</keyword>
<dbReference type="Proteomes" id="UP000717996">
    <property type="component" value="Unassembled WGS sequence"/>
</dbReference>
<protein>
    <submittedName>
        <fullName evidence="2">Uncharacterized protein</fullName>
    </submittedName>
</protein>
<sequence>MIQVSSILYSFPAQMPKTIKSGATYTLLLSHSVSTTAQPIAAATTHKHSNSNSRKKSKLLKTKAAFDDTFARKNKYKFSVVGIKSSIHSIPTNIPTINSVYSATGSQTKSHTRSIVSHHYYHHHHRYRHGRHPKKTRTSSPALAGNSFTSSLTPSQIVGIILGCLLVVMVVVGGCLYMVRKRTKTSIIENRRASHFYFMTEEAEGPSEPCIPIRNENRPVSSDGAEYTSVVDAATLYSPHKNKGNDGLQTSLCPPKFPISKRNMVRCSSPLDSLSFESDRDHFSVSAIQPFRSSYHTAKSTQPESIISSLQRMQASRICDSSSLPYSSERGSPVPQTDSHFWDLESYQSLSPDLPVKEAASHKY</sequence>
<comment type="caution">
    <text evidence="2">The sequence shown here is derived from an EMBL/GenBank/DDBJ whole genome shotgun (WGS) entry which is preliminary data.</text>
</comment>
<evidence type="ECO:0000313" key="2">
    <source>
        <dbReference type="EMBL" id="KAG1539506.1"/>
    </source>
</evidence>
<dbReference type="AlphaFoldDB" id="A0A9P7C755"/>
<reference evidence="2" key="1">
    <citation type="journal article" date="2020" name="Microb. Genom.">
        <title>Genetic diversity of clinical and environmental Mucorales isolates obtained from an investigation of mucormycosis cases among solid organ transplant recipients.</title>
        <authorList>
            <person name="Nguyen M.H."/>
            <person name="Kaul D."/>
            <person name="Muto C."/>
            <person name="Cheng S.J."/>
            <person name="Richter R.A."/>
            <person name="Bruno V.M."/>
            <person name="Liu G."/>
            <person name="Beyhan S."/>
            <person name="Sundermann A.J."/>
            <person name="Mounaud S."/>
            <person name="Pasculle A.W."/>
            <person name="Nierman W.C."/>
            <person name="Driscoll E."/>
            <person name="Cumbie R."/>
            <person name="Clancy C.J."/>
            <person name="Dupont C.L."/>
        </authorList>
    </citation>
    <scope>NUCLEOTIDE SEQUENCE</scope>
    <source>
        <strain evidence="2">GL16</strain>
    </source>
</reference>
<evidence type="ECO:0000313" key="3">
    <source>
        <dbReference type="Proteomes" id="UP000717996"/>
    </source>
</evidence>
<dbReference type="EMBL" id="JAANIT010001604">
    <property type="protein sequence ID" value="KAG1539506.1"/>
    <property type="molecule type" value="Genomic_DNA"/>
</dbReference>
<name>A0A9P7C755_RHIOR</name>
<keyword evidence="1" id="KW-1133">Transmembrane helix</keyword>
<gene>
    <name evidence="2" type="ORF">G6F51_009101</name>
</gene>
<accession>A0A9P7C755</accession>
<feature type="transmembrane region" description="Helical" evidence="1">
    <location>
        <begin position="157"/>
        <end position="179"/>
    </location>
</feature>
<evidence type="ECO:0000256" key="1">
    <source>
        <dbReference type="SAM" id="Phobius"/>
    </source>
</evidence>
<organism evidence="2 3">
    <name type="scientific">Rhizopus oryzae</name>
    <name type="common">Mucormycosis agent</name>
    <name type="synonym">Rhizopus arrhizus var. delemar</name>
    <dbReference type="NCBI Taxonomy" id="64495"/>
    <lineage>
        <taxon>Eukaryota</taxon>
        <taxon>Fungi</taxon>
        <taxon>Fungi incertae sedis</taxon>
        <taxon>Mucoromycota</taxon>
        <taxon>Mucoromycotina</taxon>
        <taxon>Mucoromycetes</taxon>
        <taxon>Mucorales</taxon>
        <taxon>Mucorineae</taxon>
        <taxon>Rhizopodaceae</taxon>
        <taxon>Rhizopus</taxon>
    </lineage>
</organism>